<dbReference type="Gene3D" id="3.50.50.60">
    <property type="entry name" value="FAD/NAD(P)-binding domain"/>
    <property type="match status" value="1"/>
</dbReference>
<comment type="caution">
    <text evidence="11">The sequence shown here is derived from an EMBL/GenBank/DDBJ whole genome shotgun (WGS) entry which is preliminary data.</text>
</comment>
<protein>
    <recommendedName>
        <fullName evidence="4">L-aspartate oxidase</fullName>
        <ecNumber evidence="4">1.4.3.16</ecNumber>
    </recommendedName>
</protein>
<reference evidence="11 12" key="1">
    <citation type="submission" date="2021-03" db="EMBL/GenBank/DDBJ databases">
        <title>novel species isolated from a fishpond in China.</title>
        <authorList>
            <person name="Lu H."/>
            <person name="Cai Z."/>
        </authorList>
    </citation>
    <scope>NUCLEOTIDE SEQUENCE [LARGE SCALE GENOMIC DNA]</scope>
    <source>
        <strain evidence="11 12">JCM 31546</strain>
    </source>
</reference>
<dbReference type="InterPro" id="IPR027477">
    <property type="entry name" value="Succ_DH/fumarate_Rdtase_cat_sf"/>
</dbReference>
<organism evidence="11 12">
    <name type="scientific">Algoriphagus aestuariicola</name>
    <dbReference type="NCBI Taxonomy" id="1852016"/>
    <lineage>
        <taxon>Bacteria</taxon>
        <taxon>Pseudomonadati</taxon>
        <taxon>Bacteroidota</taxon>
        <taxon>Cytophagia</taxon>
        <taxon>Cytophagales</taxon>
        <taxon>Cyclobacteriaceae</taxon>
        <taxon>Algoriphagus</taxon>
    </lineage>
</organism>
<evidence type="ECO:0000256" key="5">
    <source>
        <dbReference type="ARBA" id="ARBA00022630"/>
    </source>
</evidence>
<evidence type="ECO:0000256" key="2">
    <source>
        <dbReference type="ARBA" id="ARBA00004950"/>
    </source>
</evidence>
<evidence type="ECO:0000313" key="11">
    <source>
        <dbReference type="EMBL" id="MBN7801898.1"/>
    </source>
</evidence>
<evidence type="ECO:0000256" key="6">
    <source>
        <dbReference type="ARBA" id="ARBA00022642"/>
    </source>
</evidence>
<evidence type="ECO:0000256" key="9">
    <source>
        <dbReference type="ARBA" id="ARBA00048305"/>
    </source>
</evidence>
<evidence type="ECO:0000256" key="1">
    <source>
        <dbReference type="ARBA" id="ARBA00001974"/>
    </source>
</evidence>
<evidence type="ECO:0000256" key="7">
    <source>
        <dbReference type="ARBA" id="ARBA00022827"/>
    </source>
</evidence>
<comment type="similarity">
    <text evidence="3">Belongs to the FAD-dependent oxidoreductase 2 family. NadB subfamily.</text>
</comment>
<comment type="cofactor">
    <cofactor evidence="1">
        <name>FAD</name>
        <dbReference type="ChEBI" id="CHEBI:57692"/>
    </cofactor>
</comment>
<dbReference type="SUPFAM" id="SSF56425">
    <property type="entry name" value="Succinate dehydrogenase/fumarate reductase flavoprotein, catalytic domain"/>
    <property type="match status" value="1"/>
</dbReference>
<dbReference type="RefSeq" id="WP_206569908.1">
    <property type="nucleotide sequence ID" value="NZ_JAFKCW010000003.1"/>
</dbReference>
<dbReference type="EC" id="1.4.3.16" evidence="4"/>
<keyword evidence="6" id="KW-0662">Pyridine nucleotide biosynthesis</keyword>
<name>A0ABS3BRI6_9BACT</name>
<gene>
    <name evidence="11" type="ORF">J0A67_13570</name>
</gene>
<evidence type="ECO:0000259" key="10">
    <source>
        <dbReference type="Pfam" id="PF00890"/>
    </source>
</evidence>
<evidence type="ECO:0000256" key="3">
    <source>
        <dbReference type="ARBA" id="ARBA00008562"/>
    </source>
</evidence>
<proteinExistence type="inferred from homology"/>
<evidence type="ECO:0000313" key="12">
    <source>
        <dbReference type="Proteomes" id="UP000664698"/>
    </source>
</evidence>
<comment type="pathway">
    <text evidence="2">Cofactor biosynthesis; NAD(+) biosynthesis; iminoaspartate from L-aspartate (oxidase route): step 1/1.</text>
</comment>
<dbReference type="Pfam" id="PF00890">
    <property type="entry name" value="FAD_binding_2"/>
    <property type="match status" value="1"/>
</dbReference>
<feature type="domain" description="FAD-dependent oxidoreductase 2 FAD-binding" evidence="10">
    <location>
        <begin position="4"/>
        <end position="379"/>
    </location>
</feature>
<dbReference type="PRINTS" id="PR00368">
    <property type="entry name" value="FADPNR"/>
</dbReference>
<comment type="catalytic activity">
    <reaction evidence="9">
        <text>L-aspartate + O2 = iminosuccinate + H2O2</text>
        <dbReference type="Rhea" id="RHEA:25876"/>
        <dbReference type="ChEBI" id="CHEBI:15379"/>
        <dbReference type="ChEBI" id="CHEBI:16240"/>
        <dbReference type="ChEBI" id="CHEBI:29991"/>
        <dbReference type="ChEBI" id="CHEBI:77875"/>
        <dbReference type="EC" id="1.4.3.16"/>
    </reaction>
    <physiologicalReaction direction="left-to-right" evidence="9">
        <dbReference type="Rhea" id="RHEA:25877"/>
    </physiologicalReaction>
</comment>
<accession>A0ABS3BRI6</accession>
<dbReference type="InterPro" id="IPR005288">
    <property type="entry name" value="NadB"/>
</dbReference>
<keyword evidence="5" id="KW-0285">Flavoprotein</keyword>
<dbReference type="PANTHER" id="PTHR42716:SF2">
    <property type="entry name" value="L-ASPARTATE OXIDASE, CHLOROPLASTIC"/>
    <property type="match status" value="1"/>
</dbReference>
<evidence type="ECO:0000256" key="8">
    <source>
        <dbReference type="ARBA" id="ARBA00023002"/>
    </source>
</evidence>
<dbReference type="Proteomes" id="UP000664698">
    <property type="component" value="Unassembled WGS sequence"/>
</dbReference>
<dbReference type="InterPro" id="IPR036188">
    <property type="entry name" value="FAD/NAD-bd_sf"/>
</dbReference>
<evidence type="ECO:0000256" key="4">
    <source>
        <dbReference type="ARBA" id="ARBA00012173"/>
    </source>
</evidence>
<dbReference type="InterPro" id="IPR003953">
    <property type="entry name" value="FAD-dep_OxRdtase_2_FAD-bd"/>
</dbReference>
<dbReference type="PANTHER" id="PTHR42716">
    <property type="entry name" value="L-ASPARTATE OXIDASE"/>
    <property type="match status" value="1"/>
</dbReference>
<dbReference type="PIRSF" id="PIRSF000171">
    <property type="entry name" value="SDHA_APRA_LASPO"/>
    <property type="match status" value="1"/>
</dbReference>
<sequence length="499" mass="55242">MTTDILIVGKGAAGMATALYLAKLRPEIQIRLMDKSGGLQSATRLAQGGLAAVQLPHDSFEAHVKDTLEAGHYQNRPEAVWEVISRAPEIINDLSNWGVRWDRDESDKLHLGLEGGHSYPRIVHQADHSGKTIHEHLTFELEKHKNINPIAPGLVRDLWIKDSKCIGVIVWREDSSQEICLQARHVILATGGSGAIFPRTTNPPSATGDGLAMGIRAGVKTAGLHWIQFHPTVLLNSGDDRAFLLTEALRGAGAYVVNSSGRRFLFDSLPKGELAPRDLICSAIWNEITLNPGQMVYLDCRHFPKGKLHREFPQVSSLCSQVNLDPEKVPLPILPAAHYQCGGIIADRWGKTSLPGLFAIGEVAHTGLHGSNRLASNSLTEALVYAKNAASYLANQSLTQKQEVLAEQIKQIFSLEIPEDNSPSYPWKDLLFDHFIRKTPPGSALLRDIRLRLQILNLGVNRGIYSSKTLQERNLLQVYLELFNSMQASNHHDLHYQEN</sequence>
<dbReference type="EMBL" id="JAFKCW010000003">
    <property type="protein sequence ID" value="MBN7801898.1"/>
    <property type="molecule type" value="Genomic_DNA"/>
</dbReference>
<keyword evidence="8" id="KW-0560">Oxidoreductase</keyword>
<dbReference type="Gene3D" id="3.90.700.10">
    <property type="entry name" value="Succinate dehydrogenase/fumarate reductase flavoprotein, catalytic domain"/>
    <property type="match status" value="1"/>
</dbReference>
<keyword evidence="12" id="KW-1185">Reference proteome</keyword>
<keyword evidence="7" id="KW-0274">FAD</keyword>
<dbReference type="SUPFAM" id="SSF51905">
    <property type="entry name" value="FAD/NAD(P)-binding domain"/>
    <property type="match status" value="1"/>
</dbReference>